<dbReference type="Proteomes" id="UP000235828">
    <property type="component" value="Chromosome A"/>
</dbReference>
<name>A0A2N8ZA05_9VIBR</name>
<accession>A0A2N8ZA05</accession>
<gene>
    <name evidence="1" type="ORF">VTAP4600_A0752</name>
</gene>
<sequence>MLTDCFERPNNKSTSYKRRKRFAVSQMVNLKEFLRSVTKLYVIRMNKCKGFVNSATSLQHCASDVLLQY</sequence>
<protein>
    <recommendedName>
        <fullName evidence="3">Transposase</fullName>
    </recommendedName>
</protein>
<reference evidence="1 2" key="1">
    <citation type="submission" date="2017-10" db="EMBL/GenBank/DDBJ databases">
        <authorList>
            <person name="Banno H."/>
            <person name="Chua N.-H."/>
        </authorList>
    </citation>
    <scope>NUCLEOTIDE SEQUENCE [LARGE SCALE GENOMIC DNA]</scope>
    <source>
        <strain evidence="1">Vibrio tapetis CECT4600</strain>
    </source>
</reference>
<dbReference type="KEGG" id="vta:A0752"/>
<dbReference type="AlphaFoldDB" id="A0A2N8ZA05"/>
<organism evidence="1 2">
    <name type="scientific">Vibrio tapetis subsp. tapetis</name>
    <dbReference type="NCBI Taxonomy" id="1671868"/>
    <lineage>
        <taxon>Bacteria</taxon>
        <taxon>Pseudomonadati</taxon>
        <taxon>Pseudomonadota</taxon>
        <taxon>Gammaproteobacteria</taxon>
        <taxon>Vibrionales</taxon>
        <taxon>Vibrionaceae</taxon>
        <taxon>Vibrio</taxon>
    </lineage>
</organism>
<keyword evidence="2" id="KW-1185">Reference proteome</keyword>
<evidence type="ECO:0000313" key="1">
    <source>
        <dbReference type="EMBL" id="SON48731.1"/>
    </source>
</evidence>
<evidence type="ECO:0000313" key="2">
    <source>
        <dbReference type="Proteomes" id="UP000235828"/>
    </source>
</evidence>
<proteinExistence type="predicted"/>
<evidence type="ECO:0008006" key="3">
    <source>
        <dbReference type="Google" id="ProtNLM"/>
    </source>
</evidence>
<dbReference type="EMBL" id="LT960611">
    <property type="protein sequence ID" value="SON48731.1"/>
    <property type="molecule type" value="Genomic_DNA"/>
</dbReference>